<evidence type="ECO:0000313" key="2">
    <source>
        <dbReference type="Proteomes" id="UP000177481"/>
    </source>
</evidence>
<organism evidence="1 2">
    <name type="scientific">Candidatus Berkelbacteria bacterium RIFCSPLOWO2_01_FULL_50_28</name>
    <dbReference type="NCBI Taxonomy" id="1797471"/>
    <lineage>
        <taxon>Bacteria</taxon>
        <taxon>Candidatus Berkelbacteria</taxon>
    </lineage>
</organism>
<gene>
    <name evidence="1" type="ORF">A3A71_00160</name>
</gene>
<proteinExistence type="predicted"/>
<accession>A0A1F5EAQ8</accession>
<dbReference type="EMBL" id="MEZX01000002">
    <property type="protein sequence ID" value="OGD64465.1"/>
    <property type="molecule type" value="Genomic_DNA"/>
</dbReference>
<reference evidence="1 2" key="1">
    <citation type="journal article" date="2016" name="Nat. Commun.">
        <title>Thousands of microbial genomes shed light on interconnected biogeochemical processes in an aquifer system.</title>
        <authorList>
            <person name="Anantharaman K."/>
            <person name="Brown C.T."/>
            <person name="Hug L.A."/>
            <person name="Sharon I."/>
            <person name="Castelle C.J."/>
            <person name="Probst A.J."/>
            <person name="Thomas B.C."/>
            <person name="Singh A."/>
            <person name="Wilkins M.J."/>
            <person name="Karaoz U."/>
            <person name="Brodie E.L."/>
            <person name="Williams K.H."/>
            <person name="Hubbard S.S."/>
            <person name="Banfield J.F."/>
        </authorList>
    </citation>
    <scope>NUCLEOTIDE SEQUENCE [LARGE SCALE GENOMIC DNA]</scope>
</reference>
<dbReference type="Proteomes" id="UP000177481">
    <property type="component" value="Unassembled WGS sequence"/>
</dbReference>
<comment type="caution">
    <text evidence="1">The sequence shown here is derived from an EMBL/GenBank/DDBJ whole genome shotgun (WGS) entry which is preliminary data.</text>
</comment>
<protein>
    <submittedName>
        <fullName evidence="1">Uncharacterized protein</fullName>
    </submittedName>
</protein>
<evidence type="ECO:0000313" key="1">
    <source>
        <dbReference type="EMBL" id="OGD64465.1"/>
    </source>
</evidence>
<name>A0A1F5EAQ8_9BACT</name>
<dbReference type="AlphaFoldDB" id="A0A1F5EAQ8"/>
<sequence>MYFLASGVPYEDTDRAATLLYDCGINFNVCSGLGNEAPMLCEGAERPERHVAIGLPAIARAIRKGLVLPQQESPTTLLSSQLATV</sequence>